<comment type="caution">
    <text evidence="4">The sequence shown here is derived from an EMBL/GenBank/DDBJ whole genome shotgun (WGS) entry which is preliminary data.</text>
</comment>
<accession>A0A015JPR2</accession>
<evidence type="ECO:0000313" key="5">
    <source>
        <dbReference type="Proteomes" id="UP000022910"/>
    </source>
</evidence>
<feature type="compositionally biased region" description="Low complexity" evidence="2">
    <location>
        <begin position="232"/>
        <end position="248"/>
    </location>
</feature>
<feature type="compositionally biased region" description="Basic residues" evidence="2">
    <location>
        <begin position="260"/>
        <end position="271"/>
    </location>
</feature>
<evidence type="ECO:0000313" key="4">
    <source>
        <dbReference type="EMBL" id="EXX69230.1"/>
    </source>
</evidence>
<keyword evidence="1" id="KW-0479">Metal-binding</keyword>
<reference evidence="4 5" key="1">
    <citation type="submission" date="2014-02" db="EMBL/GenBank/DDBJ databases">
        <title>Single nucleus genome sequencing reveals high similarity among nuclei of an endomycorrhizal fungus.</title>
        <authorList>
            <person name="Lin K."/>
            <person name="Geurts R."/>
            <person name="Zhang Z."/>
            <person name="Limpens E."/>
            <person name="Saunders D.G."/>
            <person name="Mu D."/>
            <person name="Pang E."/>
            <person name="Cao H."/>
            <person name="Cha H."/>
            <person name="Lin T."/>
            <person name="Zhou Q."/>
            <person name="Shang Y."/>
            <person name="Li Y."/>
            <person name="Ivanov S."/>
            <person name="Sharma T."/>
            <person name="Velzen R.V."/>
            <person name="Ruijter N.D."/>
            <person name="Aanen D.K."/>
            <person name="Win J."/>
            <person name="Kamoun S."/>
            <person name="Bisseling T."/>
            <person name="Huang S."/>
        </authorList>
    </citation>
    <scope>NUCLEOTIDE SEQUENCE [LARGE SCALE GENOMIC DNA]</scope>
    <source>
        <strain evidence="5">DAOM197198w</strain>
    </source>
</reference>
<proteinExistence type="predicted"/>
<dbReference type="OrthoDB" id="3261031at2759"/>
<protein>
    <recommendedName>
        <fullName evidence="3">SWIM-type domain-containing protein</fullName>
    </recommendedName>
</protein>
<dbReference type="STRING" id="1432141.A0A015JPR2"/>
<keyword evidence="5" id="KW-1185">Reference proteome</keyword>
<keyword evidence="1" id="KW-0862">Zinc</keyword>
<dbReference type="EMBL" id="JEMT01016915">
    <property type="protein sequence ID" value="EXX69230.1"/>
    <property type="molecule type" value="Genomic_DNA"/>
</dbReference>
<name>A0A015JPR2_RHIIW</name>
<gene>
    <name evidence="4" type="ORF">RirG_098090</name>
</gene>
<organism evidence="4 5">
    <name type="scientific">Rhizophagus irregularis (strain DAOM 197198w)</name>
    <name type="common">Glomus intraradices</name>
    <dbReference type="NCBI Taxonomy" id="1432141"/>
    <lineage>
        <taxon>Eukaryota</taxon>
        <taxon>Fungi</taxon>
        <taxon>Fungi incertae sedis</taxon>
        <taxon>Mucoromycota</taxon>
        <taxon>Glomeromycotina</taxon>
        <taxon>Glomeromycetes</taxon>
        <taxon>Glomerales</taxon>
        <taxon>Glomeraceae</taxon>
        <taxon>Rhizophagus</taxon>
    </lineage>
</organism>
<evidence type="ECO:0000256" key="1">
    <source>
        <dbReference type="PROSITE-ProRule" id="PRU00325"/>
    </source>
</evidence>
<feature type="region of interest" description="Disordered" evidence="2">
    <location>
        <begin position="232"/>
        <end position="273"/>
    </location>
</feature>
<dbReference type="HOGENOM" id="CLU_041585_4_0_1"/>
<dbReference type="Proteomes" id="UP000022910">
    <property type="component" value="Unassembled WGS sequence"/>
</dbReference>
<sequence>MKKQEEQMELSLYYHAVEIELEILHSKEMILDESNQCIDNLFDCPQVQISLFLEDTSLILEVWEVVYLTSQKTSHFVCLLNNGTFLCTCMINKTHGYPCRHFYRVMTLTSTARFHIGLVNQRWYKDILQGTDISNKEFVAISSMKMSALKTHSLPTQFLNSNGSAIQVGASAINTEITKSISKKRKFGELWGLGRKVMVDVIENNNEDTYRELCEVFLSIQKKLQPRIVVDNSNGGVSNSNNNGESDNIMNIRNPVERRPKGRPKSNKRMKNTLELSNTKTQYTCKLCKQKGHNSKTCKEKLDNANKENEVFER</sequence>
<dbReference type="GO" id="GO:0008270">
    <property type="term" value="F:zinc ion binding"/>
    <property type="evidence" value="ECO:0007669"/>
    <property type="project" value="UniProtKB-KW"/>
</dbReference>
<keyword evidence="1" id="KW-0863">Zinc-finger</keyword>
<dbReference type="PROSITE" id="PS50966">
    <property type="entry name" value="ZF_SWIM"/>
    <property type="match status" value="1"/>
</dbReference>
<dbReference type="InterPro" id="IPR007527">
    <property type="entry name" value="Znf_SWIM"/>
</dbReference>
<dbReference type="AlphaFoldDB" id="A0A015JPR2"/>
<feature type="domain" description="SWIM-type" evidence="3">
    <location>
        <begin position="76"/>
        <end position="110"/>
    </location>
</feature>
<evidence type="ECO:0000259" key="3">
    <source>
        <dbReference type="PROSITE" id="PS50966"/>
    </source>
</evidence>
<evidence type="ECO:0000256" key="2">
    <source>
        <dbReference type="SAM" id="MobiDB-lite"/>
    </source>
</evidence>